<comment type="caution">
    <text evidence="1">The sequence shown here is derived from an EMBL/GenBank/DDBJ whole genome shotgun (WGS) entry which is preliminary data.</text>
</comment>
<organism evidence="1 2">
    <name type="scientific">Blastococcus xanthinilyticus</name>
    <dbReference type="NCBI Taxonomy" id="1564164"/>
    <lineage>
        <taxon>Bacteria</taxon>
        <taxon>Bacillati</taxon>
        <taxon>Actinomycetota</taxon>
        <taxon>Actinomycetes</taxon>
        <taxon>Geodermatophilales</taxon>
        <taxon>Geodermatophilaceae</taxon>
        <taxon>Blastococcus</taxon>
    </lineage>
</organism>
<gene>
    <name evidence="1" type="ORF">BD833_10530</name>
</gene>
<sequence length="145" mass="14248">MARNARLFLLAPAVALVTGCGGGFEDVAAIPGEEGASRVAETYLAALADGDGPRACSLMDTATQQTLIGAHGGTGDCLAAVKGAAEALSSAQKEELSGAELGEVAVDGNSASVRVELAAELAALAGADDGVLALARQEGHWGITG</sequence>
<evidence type="ECO:0000313" key="1">
    <source>
        <dbReference type="EMBL" id="TYP87859.1"/>
    </source>
</evidence>
<protein>
    <recommendedName>
        <fullName evidence="3">Lumazine-binding protein</fullName>
    </recommendedName>
</protein>
<dbReference type="EMBL" id="VNHW01000005">
    <property type="protein sequence ID" value="TYP87859.1"/>
    <property type="molecule type" value="Genomic_DNA"/>
</dbReference>
<evidence type="ECO:0000313" key="2">
    <source>
        <dbReference type="Proteomes" id="UP000322499"/>
    </source>
</evidence>
<dbReference type="Gene3D" id="3.10.450.50">
    <property type="match status" value="1"/>
</dbReference>
<dbReference type="PROSITE" id="PS51257">
    <property type="entry name" value="PROKAR_LIPOPROTEIN"/>
    <property type="match status" value="1"/>
</dbReference>
<accession>A0A5S5CZQ1</accession>
<dbReference type="Proteomes" id="UP000322499">
    <property type="component" value="Unassembled WGS sequence"/>
</dbReference>
<keyword evidence="2" id="KW-1185">Reference proteome</keyword>
<reference evidence="1 2" key="1">
    <citation type="submission" date="2019-07" db="EMBL/GenBank/DDBJ databases">
        <title>Genomic Encyclopedia of Archaeal and Bacterial Type Strains, Phase II (KMG-II): from individual species to whole genera.</title>
        <authorList>
            <person name="Goeker M."/>
        </authorList>
    </citation>
    <scope>NUCLEOTIDE SEQUENCE [LARGE SCALE GENOMIC DNA]</scope>
    <source>
        <strain evidence="1 2">DSM 46842</strain>
    </source>
</reference>
<dbReference type="RefSeq" id="WP_166532811.1">
    <property type="nucleotide sequence ID" value="NZ_VNHW01000005.1"/>
</dbReference>
<name>A0A5S5CZQ1_9ACTN</name>
<evidence type="ECO:0008006" key="3">
    <source>
        <dbReference type="Google" id="ProtNLM"/>
    </source>
</evidence>
<proteinExistence type="predicted"/>
<dbReference type="AlphaFoldDB" id="A0A5S5CZQ1"/>